<dbReference type="HOGENOM" id="CLU_111523_0_0_5"/>
<dbReference type="STRING" id="395965.Msil_0451"/>
<dbReference type="OrthoDB" id="9801227at2"/>
<feature type="domain" description="ChrR-like cupin" evidence="1">
    <location>
        <begin position="131"/>
        <end position="230"/>
    </location>
</feature>
<dbReference type="InterPro" id="IPR011051">
    <property type="entry name" value="RmlC_Cupin_sf"/>
</dbReference>
<dbReference type="AlphaFoldDB" id="B8EJM1"/>
<dbReference type="Proteomes" id="UP000002257">
    <property type="component" value="Chromosome"/>
</dbReference>
<accession>B8EJM1</accession>
<dbReference type="InterPro" id="IPR014710">
    <property type="entry name" value="RmlC-like_jellyroll"/>
</dbReference>
<dbReference type="EMBL" id="CP001280">
    <property type="protein sequence ID" value="ACK49425.1"/>
    <property type="molecule type" value="Genomic_DNA"/>
</dbReference>
<keyword evidence="3" id="KW-1185">Reference proteome</keyword>
<sequence>MSRSFKSIPEKNEKTSINANFAKRLIIFPDAATWTPSPQKGVEWLNLELFGEESVRTTYFARFAPGASLPRRVHDGGEEIFVMEGGFEDESGFHGEGAYLRDPDGSTHTPTSAQGCLLFVKLGYFLPGDEERVAIETACGEWRKAPEGFAIQPLHHFAGVTTFLVRLDPGAVLNRMIHPQGEEAVVLAGSCQDDGGNYARRSWIRDPGGHPQSLISPGGCMLYVKTGHLAAAGEAARPTAG</sequence>
<gene>
    <name evidence="2" type="ordered locus">Msil_0451</name>
</gene>
<dbReference type="Pfam" id="PF12973">
    <property type="entry name" value="Cupin_7"/>
    <property type="match status" value="2"/>
</dbReference>
<dbReference type="KEGG" id="msl:Msil_0451"/>
<dbReference type="CDD" id="cd20303">
    <property type="entry name" value="cupin_ChrR_1"/>
    <property type="match status" value="2"/>
</dbReference>
<dbReference type="SUPFAM" id="SSF51182">
    <property type="entry name" value="RmlC-like cupins"/>
    <property type="match status" value="2"/>
</dbReference>
<feature type="domain" description="ChrR-like cupin" evidence="1">
    <location>
        <begin position="24"/>
        <end position="125"/>
    </location>
</feature>
<protein>
    <submittedName>
        <fullName evidence="2">Anti-ECFsigma factor, ChrR</fullName>
    </submittedName>
</protein>
<dbReference type="Gene3D" id="2.60.120.10">
    <property type="entry name" value="Jelly Rolls"/>
    <property type="match status" value="1"/>
</dbReference>
<dbReference type="eggNOG" id="COG3806">
    <property type="taxonomic scope" value="Bacteria"/>
</dbReference>
<evidence type="ECO:0000313" key="2">
    <source>
        <dbReference type="EMBL" id="ACK49425.1"/>
    </source>
</evidence>
<name>B8EJM1_METSB</name>
<evidence type="ECO:0000259" key="1">
    <source>
        <dbReference type="Pfam" id="PF12973"/>
    </source>
</evidence>
<evidence type="ECO:0000313" key="3">
    <source>
        <dbReference type="Proteomes" id="UP000002257"/>
    </source>
</evidence>
<organism evidence="2 3">
    <name type="scientific">Methylocella silvestris (strain DSM 15510 / CIP 108128 / LMG 27833 / NCIMB 13906 / BL2)</name>
    <dbReference type="NCBI Taxonomy" id="395965"/>
    <lineage>
        <taxon>Bacteria</taxon>
        <taxon>Pseudomonadati</taxon>
        <taxon>Pseudomonadota</taxon>
        <taxon>Alphaproteobacteria</taxon>
        <taxon>Hyphomicrobiales</taxon>
        <taxon>Beijerinckiaceae</taxon>
        <taxon>Methylocella</taxon>
    </lineage>
</organism>
<proteinExistence type="predicted"/>
<dbReference type="InterPro" id="IPR025979">
    <property type="entry name" value="ChrR-like_cupin_dom"/>
</dbReference>
<reference evidence="2 3" key="1">
    <citation type="journal article" date="2010" name="J. Bacteriol.">
        <title>Complete genome sequence of the aerobic facultative methanotroph Methylocella silvestris BL2.</title>
        <authorList>
            <person name="Chen Y."/>
            <person name="Crombie A."/>
            <person name="Rahman M.T."/>
            <person name="Dedysh S.N."/>
            <person name="Liesack W."/>
            <person name="Stott M.B."/>
            <person name="Alam M."/>
            <person name="Theisen A.R."/>
            <person name="Murrell J.C."/>
            <person name="Dunfield P.F."/>
        </authorList>
    </citation>
    <scope>NUCLEOTIDE SEQUENCE [LARGE SCALE GENOMIC DNA]</scope>
    <source>
        <strain evidence="3">DSM 15510 / CIP 108128 / LMG 27833 / NCIMB 13906 / BL2</strain>
    </source>
</reference>